<feature type="domain" description="Ketosynthase family 3 (KS3)" evidence="9">
    <location>
        <begin position="12"/>
        <end position="432"/>
    </location>
</feature>
<dbReference type="InterPro" id="IPR042104">
    <property type="entry name" value="PKS_dehydratase_sf"/>
</dbReference>
<dbReference type="SMART" id="SM00829">
    <property type="entry name" value="PKS_ER"/>
    <property type="match status" value="1"/>
</dbReference>
<dbReference type="InterPro" id="IPR020806">
    <property type="entry name" value="PKS_PP-bd"/>
</dbReference>
<dbReference type="InterPro" id="IPR016036">
    <property type="entry name" value="Malonyl_transacylase_ACP-bd"/>
</dbReference>
<evidence type="ECO:0000256" key="2">
    <source>
        <dbReference type="ARBA" id="ARBA00022553"/>
    </source>
</evidence>
<dbReference type="CDD" id="cd05195">
    <property type="entry name" value="enoyl_red"/>
    <property type="match status" value="1"/>
</dbReference>
<dbReference type="SUPFAM" id="SSF52151">
    <property type="entry name" value="FabD/lysophospholipase-like"/>
    <property type="match status" value="1"/>
</dbReference>
<dbReference type="GO" id="GO:0004312">
    <property type="term" value="F:fatty acid synthase activity"/>
    <property type="evidence" value="ECO:0007669"/>
    <property type="project" value="TreeGrafter"/>
</dbReference>
<dbReference type="InterPro" id="IPR014043">
    <property type="entry name" value="Acyl_transferase_dom"/>
</dbReference>
<dbReference type="SMART" id="SM00823">
    <property type="entry name" value="PKS_PP"/>
    <property type="match status" value="1"/>
</dbReference>
<dbReference type="PROSITE" id="PS52004">
    <property type="entry name" value="KS3_2"/>
    <property type="match status" value="1"/>
</dbReference>
<dbReference type="PROSITE" id="PS50075">
    <property type="entry name" value="CARRIER"/>
    <property type="match status" value="1"/>
</dbReference>
<dbReference type="Pfam" id="PF08240">
    <property type="entry name" value="ADH_N"/>
    <property type="match status" value="1"/>
</dbReference>
<dbReference type="Pfam" id="PF08659">
    <property type="entry name" value="KR"/>
    <property type="match status" value="1"/>
</dbReference>
<dbReference type="PANTHER" id="PTHR43775">
    <property type="entry name" value="FATTY ACID SYNTHASE"/>
    <property type="match status" value="1"/>
</dbReference>
<dbReference type="PROSITE" id="PS51257">
    <property type="entry name" value="PROKAR_LIPOPROTEIN"/>
    <property type="match status" value="1"/>
</dbReference>
<dbReference type="SUPFAM" id="SSF53901">
    <property type="entry name" value="Thiolase-like"/>
    <property type="match status" value="1"/>
</dbReference>
<dbReference type="InterPro" id="IPR016039">
    <property type="entry name" value="Thiolase-like"/>
</dbReference>
<dbReference type="InterPro" id="IPR018201">
    <property type="entry name" value="Ketoacyl_synth_AS"/>
</dbReference>
<dbReference type="GO" id="GO:0016491">
    <property type="term" value="F:oxidoreductase activity"/>
    <property type="evidence" value="ECO:0007669"/>
    <property type="project" value="InterPro"/>
</dbReference>
<dbReference type="InterPro" id="IPR020841">
    <property type="entry name" value="PKS_Beta-ketoAc_synthase_dom"/>
</dbReference>
<accession>A0AAU7XAD5</accession>
<dbReference type="Gene3D" id="1.10.1200.10">
    <property type="entry name" value="ACP-like"/>
    <property type="match status" value="1"/>
</dbReference>
<dbReference type="Pfam" id="PF14765">
    <property type="entry name" value="PS-DH"/>
    <property type="match status" value="1"/>
</dbReference>
<dbReference type="InterPro" id="IPR013149">
    <property type="entry name" value="ADH-like_C"/>
</dbReference>
<dbReference type="InterPro" id="IPR014030">
    <property type="entry name" value="Ketoacyl_synth_N"/>
</dbReference>
<keyword evidence="6" id="KW-0012">Acyltransferase</keyword>
<keyword evidence="2" id="KW-0597">Phosphoprotein</keyword>
<dbReference type="PROSITE" id="PS01162">
    <property type="entry name" value="QOR_ZETA_CRYSTAL"/>
    <property type="match status" value="1"/>
</dbReference>
<sequence>MASSFSRTPKDQHAVAILGAACRLPGAADQNEFWRLLSEGRCAVGPLPEGRWRPERFQHPRLQEPGFSYTFRGGYLAEPLSFDPSVFGISPREAAQIDPQQRLLLEVVWEALENAGIAPSSLAGEQVGVYVGASSLDYGNLHATDPASLESHFMTGNTLSIVSNRISYVYDWHGPSFTVDTACSSSLVAFAEAMAAVESGRVDFAVVAGVNLLLSPASFIGFSRASMLSPTGLCRSFSAEGDGYVRAEGAVAMLIGRADSAKSRGWLPRAMVLASGLNSDGRTSGISLPSAEGQRRLLDTVYGRAGIDPEKLSFVEAHGTGTRVGDPAEATAIGEALGQRRSKPLPIGSVKSNIGHLEPASGLAGMLKSLLAMEHRELPRSLHVEKPNPLIDFDKLNLQLATEPVTLGAELLHCGISSFGFGGTNAHVVMREPTQEERGHGAKLAGKPGEFLILSAQTRDALAETARRYADLVAEDKLGVAEIASAAAHTRDRLSHRLAIPVASSERTIERLRGFAENGDGPGITYGTAPSTPPEIGFVFTGNGCQWPGMGRAAYARNPVFRERCQQIDALFKPLAGWSLIEAMHDPNLAARLKLTAVAQPMLFVVQSAAAAAFADYGLKPSVTLGHSVGEVAAAECAGALSLAEAVRLIYRRSEQQEAVRGLGKMAVANVGEADALAAIAEFGIPDVEVAAVNSPNAVTLSGTVAGIEAFSKASKSKRIAVRVLDLDYPFHSSILAGIEGSMHKALETLAPHDSDIAFVSTVEGKVLDGHELDGRYWWRNIREQVRFKAGIEAAAERGIGLFVEVGARPILLGNIRDTLRTIGSNADCVPSFVEKEEQDAIDPVRATIARALVRGARLDDDRLFGPRPTRRVSLPTYQWQRKSFVMHTTSEALDIYGASPRHPLLGARLVQGTPEWRNLVDPATVPYLADHKVDGEILMPGAGLAEMVLAAAREIFPDGALTLEDFDIMQAMVLQTDSMREVSVRHNDDTDVVEVWSRPRFAGDEWTLHARGRIGVTPSGPRGPEFSSKPMRMKANEAEIYDLALQAGLDYGPHFRLARGMKRNATEMDIALAPASGGTGLYERTHVLHPASLDAAFHPLFHTMTVIEGVKRSYLPVRFARLTVFRDGAEIHHAKLLLERETGHSMTVSIWLMDEADRIVAVLNGGLFREVVLSRANGDDFYFNLEPTLVRRAEGGAALAAAVDASVAAATGQDRPDSWLLLGAFARSLAHRIVLDLMGVGPFAFSELATKDRVSAAMLPLAAALLKVLADAGLAHENDGIWTIERDSGLPDPETILSTFTVETPSASAEIVLASQALATLETALARGEPIQPRAPLIEQFEIDSLLFAPAFEAGRKLAVSLAETAGEPVRVLIAEPNCIGLVFALLAEVRAGRIALTVAGTTRKGLDHVEARVGALAGIDYLEVGADGKPDDRRFDIGLAFAVDPLFGEDEALGRAIAARLEPGARLAVLHPPANDILNVLFGATPGWFARTIDPELPVDRVPLPGESEQRLLHAGFGAIAHHPIGDGTGTVTLASAPAEVAGSAPATGTALIGAAHGDVAEAIDLTLRAARSVPADASRAGADKAAWATALAAVPAGATLDIVDFSALDTTGSERARVERAVGTVAAILEAAAAAGVSPRLWVITSGAVSRPGASIDPVAEAVWCFARVALNEYPAVDLRLVDLAAELSSAEAASRLTALMDAPGAESEVLLDARGLSALRAGRGLSTEGTVETAPAARLELPQKGALSQFVWSGTTRRAPKGNEIEVEVDATGLNFRDVMLAMGLLDDDVLDEGLAGAVFGFECAGRVVSVGNRVKAFKPGDRVMGFAAEAFATHVTADQTVFVPVPEGVDTVAAATIPVAFLTAWYALIELAKLKKGEWVLIHGAAGGVGLAAIQIARMRGARVAATVGSADKRALVKLLGAEKIYNSRNLSFADEIRADIGGVDVVLNSLFGDAMLASIKLVNPFGRFIELGKRDYVANTAMGLRPFRRNITYYGVDVDQLLAGSKSIANRTMRDLGRAFARGDLAPLPYRAFDASEIGAAFRTMQSAAHVGKIVVRPPAEPVPAVDPDRRFRAKAEGVHLVVGGTGGFGFETAAWLADQGAKTIVVASRRGELADAALEKRVTALGRKGVTLAVEKVDATNAADVEALIARVTAQHGPLAGVMHTAMVLDDGFIANLDADRLTAVLAPKIDGIGHLDRATRGHDLQYFVGFSSATTLIGNPGQAAYVAANAYIQGVMRARRAEGLPGLAVAWGAIADAGVLARDVETAKKLERVTGVVGLPVKDALRHLGQILAGPHAPTVYCADIRAGAATRDLKLLQTPTFRDLFQGGDAAEAGGGIDLAAIVHENNEADARRIVGELIAAEVARILRLAAEEIDLFRPLGELGMDSLMALELRMNVEKKFGVELPLVAITSVRNLSDLAAKLIANIKADDKAEGDGASVEATQKGLLATHTEDDSVELQHLAPVAEAIEARRQVTKGLL</sequence>
<keyword evidence="1" id="KW-0596">Phosphopantetheine</keyword>
<evidence type="ECO:0000256" key="6">
    <source>
        <dbReference type="ARBA" id="ARBA00023315"/>
    </source>
</evidence>
<dbReference type="Gene3D" id="3.10.129.110">
    <property type="entry name" value="Polyketide synthase dehydratase"/>
    <property type="match status" value="1"/>
</dbReference>
<dbReference type="Gene3D" id="3.40.50.720">
    <property type="entry name" value="NAD(P)-binding Rossmann-like Domain"/>
    <property type="match status" value="3"/>
</dbReference>
<dbReference type="Pfam" id="PF21089">
    <property type="entry name" value="PKS_DH_N"/>
    <property type="match status" value="1"/>
</dbReference>
<dbReference type="Pfam" id="PF00550">
    <property type="entry name" value="PP-binding"/>
    <property type="match status" value="1"/>
</dbReference>
<dbReference type="InterPro" id="IPR049900">
    <property type="entry name" value="PKS_mFAS_DH"/>
</dbReference>
<keyword evidence="5" id="KW-0511">Multifunctional enzyme</keyword>
<dbReference type="SUPFAM" id="SSF47336">
    <property type="entry name" value="ACP-like"/>
    <property type="match status" value="1"/>
</dbReference>
<dbReference type="InterPro" id="IPR020807">
    <property type="entry name" value="PKS_DH"/>
</dbReference>
<dbReference type="EMBL" id="CP158568">
    <property type="protein sequence ID" value="XBY44709.1"/>
    <property type="molecule type" value="Genomic_DNA"/>
</dbReference>
<dbReference type="CDD" id="cd00833">
    <property type="entry name" value="PKS"/>
    <property type="match status" value="1"/>
</dbReference>
<dbReference type="GO" id="GO:0031177">
    <property type="term" value="F:phosphopantetheine binding"/>
    <property type="evidence" value="ECO:0007669"/>
    <property type="project" value="InterPro"/>
</dbReference>
<dbReference type="Gene3D" id="3.40.366.10">
    <property type="entry name" value="Malonyl-Coenzyme A Acyl Carrier Protein, domain 2"/>
    <property type="match status" value="1"/>
</dbReference>
<dbReference type="InterPro" id="IPR036736">
    <property type="entry name" value="ACP-like_sf"/>
</dbReference>
<dbReference type="RefSeq" id="WP_407049800.1">
    <property type="nucleotide sequence ID" value="NZ_CP158568.1"/>
</dbReference>
<feature type="region of interest" description="N-terminal hotdog fold" evidence="7">
    <location>
        <begin position="903"/>
        <end position="1022"/>
    </location>
</feature>
<dbReference type="SMART" id="SM00822">
    <property type="entry name" value="PKS_KR"/>
    <property type="match status" value="1"/>
</dbReference>
<proteinExistence type="predicted"/>
<dbReference type="SUPFAM" id="SSF55048">
    <property type="entry name" value="Probable ACP-binding domain of malonyl-CoA ACP transacylase"/>
    <property type="match status" value="1"/>
</dbReference>
<dbReference type="Pfam" id="PF00109">
    <property type="entry name" value="ketoacyl-synt"/>
    <property type="match status" value="1"/>
</dbReference>
<evidence type="ECO:0000259" key="8">
    <source>
        <dbReference type="PROSITE" id="PS50075"/>
    </source>
</evidence>
<name>A0AAU7XAD5_9HYPH</name>
<dbReference type="SMART" id="SM00827">
    <property type="entry name" value="PKS_AT"/>
    <property type="match status" value="1"/>
</dbReference>
<evidence type="ECO:0000259" key="9">
    <source>
        <dbReference type="PROSITE" id="PS52004"/>
    </source>
</evidence>
<evidence type="ECO:0000256" key="7">
    <source>
        <dbReference type="PROSITE-ProRule" id="PRU01363"/>
    </source>
</evidence>
<dbReference type="InterPro" id="IPR013154">
    <property type="entry name" value="ADH-like_N"/>
</dbReference>
<dbReference type="Pfam" id="PF00107">
    <property type="entry name" value="ADH_zinc_N"/>
    <property type="match status" value="1"/>
</dbReference>
<keyword evidence="3" id="KW-0808">Transferase</keyword>
<dbReference type="GO" id="GO:0006633">
    <property type="term" value="P:fatty acid biosynthetic process"/>
    <property type="evidence" value="ECO:0007669"/>
    <property type="project" value="InterPro"/>
</dbReference>
<evidence type="ECO:0000259" key="10">
    <source>
        <dbReference type="PROSITE" id="PS52019"/>
    </source>
</evidence>
<keyword evidence="4" id="KW-0521">NADP</keyword>
<dbReference type="InterPro" id="IPR050091">
    <property type="entry name" value="PKS_NRPS_Biosynth_Enz"/>
</dbReference>
<dbReference type="SMART" id="SM00826">
    <property type="entry name" value="PKS_DH"/>
    <property type="match status" value="1"/>
</dbReference>
<dbReference type="SUPFAM" id="SSF51735">
    <property type="entry name" value="NAD(P)-binding Rossmann-fold domains"/>
    <property type="match status" value="3"/>
</dbReference>
<dbReference type="InterPro" id="IPR020843">
    <property type="entry name" value="ER"/>
</dbReference>
<evidence type="ECO:0000256" key="1">
    <source>
        <dbReference type="ARBA" id="ARBA00022450"/>
    </source>
</evidence>
<dbReference type="SUPFAM" id="SSF50129">
    <property type="entry name" value="GroES-like"/>
    <property type="match status" value="1"/>
</dbReference>
<dbReference type="FunFam" id="3.40.50.720:FF:000209">
    <property type="entry name" value="Polyketide synthase Pks12"/>
    <property type="match status" value="1"/>
</dbReference>
<dbReference type="SMART" id="SM00825">
    <property type="entry name" value="PKS_KS"/>
    <property type="match status" value="1"/>
</dbReference>
<feature type="active site" description="Proton donor; for dehydratase activity" evidence="7">
    <location>
        <position position="1095"/>
    </location>
</feature>
<dbReference type="InterPro" id="IPR013968">
    <property type="entry name" value="PKS_KR"/>
</dbReference>
<dbReference type="Gene3D" id="3.40.47.10">
    <property type="match status" value="1"/>
</dbReference>
<dbReference type="InterPro" id="IPR001227">
    <property type="entry name" value="Ac_transferase_dom_sf"/>
</dbReference>
<dbReference type="InterPro" id="IPR011032">
    <property type="entry name" value="GroES-like_sf"/>
</dbReference>
<dbReference type="InterPro" id="IPR057326">
    <property type="entry name" value="KR_dom"/>
</dbReference>
<dbReference type="InterPro" id="IPR032821">
    <property type="entry name" value="PKS_assoc"/>
</dbReference>
<dbReference type="GO" id="GO:0008270">
    <property type="term" value="F:zinc ion binding"/>
    <property type="evidence" value="ECO:0007669"/>
    <property type="project" value="InterPro"/>
</dbReference>
<dbReference type="Pfam" id="PF02801">
    <property type="entry name" value="Ketoacyl-synt_C"/>
    <property type="match status" value="1"/>
</dbReference>
<dbReference type="PANTHER" id="PTHR43775:SF37">
    <property type="entry name" value="SI:DKEY-61P9.11"/>
    <property type="match status" value="1"/>
</dbReference>
<feature type="domain" description="PKS/mFAS DH" evidence="10">
    <location>
        <begin position="903"/>
        <end position="1178"/>
    </location>
</feature>
<evidence type="ECO:0000256" key="4">
    <source>
        <dbReference type="ARBA" id="ARBA00022857"/>
    </source>
</evidence>
<protein>
    <submittedName>
        <fullName evidence="11">SDR family NAD(P)-dependent oxidoreductase</fullName>
    </submittedName>
</protein>
<evidence type="ECO:0000256" key="5">
    <source>
        <dbReference type="ARBA" id="ARBA00023268"/>
    </source>
</evidence>
<dbReference type="InterPro" id="IPR049552">
    <property type="entry name" value="PKS_DH_N"/>
</dbReference>
<organism evidence="11">
    <name type="scientific">Methyloraptor flagellatus</name>
    <dbReference type="NCBI Taxonomy" id="3162530"/>
    <lineage>
        <taxon>Bacteria</taxon>
        <taxon>Pseudomonadati</taxon>
        <taxon>Pseudomonadota</taxon>
        <taxon>Alphaproteobacteria</taxon>
        <taxon>Hyphomicrobiales</taxon>
        <taxon>Ancalomicrobiaceae</taxon>
        <taxon>Methyloraptor</taxon>
    </lineage>
</organism>
<feature type="active site" description="Proton acceptor; for dehydratase activity" evidence="7">
    <location>
        <position position="932"/>
    </location>
</feature>
<dbReference type="KEGG" id="mflg:ABS361_22405"/>
<dbReference type="InterPro" id="IPR036291">
    <property type="entry name" value="NAD(P)-bd_dom_sf"/>
</dbReference>
<dbReference type="PROSITE" id="PS00012">
    <property type="entry name" value="PHOSPHOPANTETHEINE"/>
    <property type="match status" value="1"/>
</dbReference>
<feature type="domain" description="Carrier" evidence="8">
    <location>
        <begin position="2359"/>
        <end position="2436"/>
    </location>
</feature>
<dbReference type="Pfam" id="PF00698">
    <property type="entry name" value="Acyl_transf_1"/>
    <property type="match status" value="1"/>
</dbReference>
<dbReference type="InterPro" id="IPR049551">
    <property type="entry name" value="PKS_DH_C"/>
</dbReference>
<evidence type="ECO:0000313" key="11">
    <source>
        <dbReference type="EMBL" id="XBY44709.1"/>
    </source>
</evidence>
<dbReference type="InterPro" id="IPR009081">
    <property type="entry name" value="PP-bd_ACP"/>
</dbReference>
<dbReference type="GO" id="GO:0004315">
    <property type="term" value="F:3-oxoacyl-[acyl-carrier-protein] synthase activity"/>
    <property type="evidence" value="ECO:0007669"/>
    <property type="project" value="InterPro"/>
</dbReference>
<dbReference type="Gene3D" id="3.90.180.10">
    <property type="entry name" value="Medium-chain alcohol dehydrogenases, catalytic domain"/>
    <property type="match status" value="1"/>
</dbReference>
<dbReference type="InterPro" id="IPR002364">
    <property type="entry name" value="Quin_OxRdtase/zeta-crystal_CS"/>
</dbReference>
<dbReference type="Pfam" id="PF16197">
    <property type="entry name" value="KAsynt_C_assoc"/>
    <property type="match status" value="1"/>
</dbReference>
<dbReference type="InterPro" id="IPR006162">
    <property type="entry name" value="Ppantetheine_attach_site"/>
</dbReference>
<dbReference type="InterPro" id="IPR016035">
    <property type="entry name" value="Acyl_Trfase/lysoPLipase"/>
</dbReference>
<gene>
    <name evidence="11" type="ORF">ABS361_22405</name>
</gene>
<evidence type="ECO:0000256" key="3">
    <source>
        <dbReference type="ARBA" id="ARBA00022679"/>
    </source>
</evidence>
<dbReference type="Gene3D" id="3.30.70.3290">
    <property type="match status" value="1"/>
</dbReference>
<feature type="region of interest" description="C-terminal hotdog fold" evidence="7">
    <location>
        <begin position="1033"/>
        <end position="1178"/>
    </location>
</feature>
<dbReference type="PROSITE" id="PS00606">
    <property type="entry name" value="KS3_1"/>
    <property type="match status" value="1"/>
</dbReference>
<dbReference type="InterPro" id="IPR014031">
    <property type="entry name" value="Ketoacyl_synth_C"/>
</dbReference>
<dbReference type="PROSITE" id="PS52019">
    <property type="entry name" value="PKS_MFAS_DH"/>
    <property type="match status" value="1"/>
</dbReference>
<reference evidence="11" key="1">
    <citation type="submission" date="2024-06" db="EMBL/GenBank/DDBJ databases">
        <title>Methylostella associata gen. nov., sp. nov., a novel Ancalomicrobiaceae-affiliated facultatively methylotrophic bacteria that feed on methanotrophs of the genus Methylococcus.</title>
        <authorList>
            <person name="Saltykova V."/>
            <person name="Danilova O.V."/>
            <person name="Oshkin I.Y."/>
            <person name="Belova S.E."/>
            <person name="Pimenov N.V."/>
            <person name="Dedysh S.N."/>
        </authorList>
    </citation>
    <scope>NUCLEOTIDE SEQUENCE</scope>
    <source>
        <strain evidence="11">S20</strain>
    </source>
</reference>